<feature type="transmembrane region" description="Helical" evidence="7">
    <location>
        <begin position="227"/>
        <end position="252"/>
    </location>
</feature>
<dbReference type="STRING" id="94128.A0A2A3ELU1"/>
<feature type="transmembrane region" description="Helical" evidence="7">
    <location>
        <begin position="258"/>
        <end position="277"/>
    </location>
</feature>
<sequence>MPLWFFTHPDSPIWKCLGWIPTRVSIGIMMFTACWANYMLRLQMPILAVPMIKARATAGSNVSSAACEVRVRRAIAWLDPGIYLEDYILAERLEAAQNAVANSKAYNIRVRRNTKPIRPSGIYIFNGLPFDWRPEIRGQLIAAYSYGNVPGNLLGGMMAVKWGAKNAILWTSIVAVLISFFSPILAQFHWGVLLVSRMVIGLTGGITFPACHSLVARWAPPNEKARFVWSLLGGTFGTIFTYPLVAGIAQSLEWENGWYIPSLLIMVWIFFWALITYDSPEEHPGISAEEKEYIITEQAGTVRKVKPTLKQTPLKEIFTSIPFLSLIVCHFGNMFLLFFYQNAMMIYLTKALGFKLTKGGVAAALPWLFRMVFGFFFSWAGDTLKKKKILSVTAIRKGATIFSHFLPGIFFILVGYVGCRFVLANIFLMLALGFNGAASISNLSNNQDLSPNFAGFLYGIMNTIGCTSGFIISPLVEEIAGKYGVIAHSKGALGIFETSVQPCTVLRNSIVRAVLGNRVCDNPIERWQTLFWIGAGVCIVCMIVFVIGGSGNIQPWNEVQVEAEEPET</sequence>
<accession>A0A2A3ELU1</accession>
<feature type="transmembrane region" description="Helical" evidence="7">
    <location>
        <begin position="530"/>
        <end position="548"/>
    </location>
</feature>
<dbReference type="AlphaFoldDB" id="A0A2A3ELU1"/>
<evidence type="ECO:0000256" key="3">
    <source>
        <dbReference type="ARBA" id="ARBA00022692"/>
    </source>
</evidence>
<keyword evidence="6 7" id="KW-0472">Membrane</keyword>
<dbReference type="InterPro" id="IPR050382">
    <property type="entry name" value="MFS_Na/Anion_cotransporter"/>
</dbReference>
<evidence type="ECO:0000256" key="5">
    <source>
        <dbReference type="ARBA" id="ARBA00022989"/>
    </source>
</evidence>
<evidence type="ECO:0000256" key="6">
    <source>
        <dbReference type="ARBA" id="ARBA00023136"/>
    </source>
</evidence>
<dbReference type="EMBL" id="KZ288215">
    <property type="protein sequence ID" value="PBC32725.1"/>
    <property type="molecule type" value="Genomic_DNA"/>
</dbReference>
<dbReference type="GO" id="GO:0015293">
    <property type="term" value="F:symporter activity"/>
    <property type="evidence" value="ECO:0007669"/>
    <property type="project" value="UniProtKB-KW"/>
</dbReference>
<dbReference type="PROSITE" id="PS50850">
    <property type="entry name" value="MFS"/>
    <property type="match status" value="1"/>
</dbReference>
<feature type="transmembrane region" description="Helical" evidence="7">
    <location>
        <begin position="194"/>
        <end position="215"/>
    </location>
</feature>
<keyword evidence="3 7" id="KW-0812">Transmembrane</keyword>
<comment type="subcellular location">
    <subcellularLocation>
        <location evidence="1">Membrane</location>
        <topology evidence="1">Multi-pass membrane protein</topology>
    </subcellularLocation>
</comment>
<dbReference type="GO" id="GO:0006820">
    <property type="term" value="P:monoatomic anion transport"/>
    <property type="evidence" value="ECO:0007669"/>
    <property type="project" value="TreeGrafter"/>
</dbReference>
<dbReference type="FunFam" id="1.20.1250.20:FF:000003">
    <property type="entry name" value="Solute carrier family 17 member 3"/>
    <property type="match status" value="1"/>
</dbReference>
<evidence type="ECO:0000256" key="4">
    <source>
        <dbReference type="ARBA" id="ARBA00022847"/>
    </source>
</evidence>
<proteinExistence type="predicted"/>
<dbReference type="Pfam" id="PF07690">
    <property type="entry name" value="MFS_1"/>
    <property type="match status" value="1"/>
</dbReference>
<keyword evidence="5 7" id="KW-1133">Transmembrane helix</keyword>
<feature type="transmembrane region" description="Helical" evidence="7">
    <location>
        <begin position="20"/>
        <end position="40"/>
    </location>
</feature>
<name>A0A2A3ELU1_APICC</name>
<keyword evidence="2" id="KW-0813">Transport</keyword>
<evidence type="ECO:0000256" key="7">
    <source>
        <dbReference type="SAM" id="Phobius"/>
    </source>
</evidence>
<feature type="transmembrane region" description="Helical" evidence="7">
    <location>
        <begin position="360"/>
        <end position="380"/>
    </location>
</feature>
<dbReference type="GO" id="GO:0016020">
    <property type="term" value="C:membrane"/>
    <property type="evidence" value="ECO:0007669"/>
    <property type="project" value="UniProtKB-SubCell"/>
</dbReference>
<keyword evidence="10" id="KW-1185">Reference proteome</keyword>
<evidence type="ECO:0000259" key="8">
    <source>
        <dbReference type="PROSITE" id="PS50850"/>
    </source>
</evidence>
<dbReference type="PANTHER" id="PTHR11662:SF336">
    <property type="entry name" value="LP19554P"/>
    <property type="match status" value="1"/>
</dbReference>
<dbReference type="SUPFAM" id="SSF103473">
    <property type="entry name" value="MFS general substrate transporter"/>
    <property type="match status" value="1"/>
</dbReference>
<feature type="transmembrane region" description="Helical" evidence="7">
    <location>
        <begin position="401"/>
        <end position="434"/>
    </location>
</feature>
<dbReference type="InterPro" id="IPR036259">
    <property type="entry name" value="MFS_trans_sf"/>
</dbReference>
<dbReference type="PANTHER" id="PTHR11662">
    <property type="entry name" value="SOLUTE CARRIER FAMILY 17"/>
    <property type="match status" value="1"/>
</dbReference>
<gene>
    <name evidence="9" type="ORF">APICC_08908</name>
</gene>
<feature type="transmembrane region" description="Helical" evidence="7">
    <location>
        <begin position="317"/>
        <end position="340"/>
    </location>
</feature>
<feature type="transmembrane region" description="Helical" evidence="7">
    <location>
        <begin position="167"/>
        <end position="188"/>
    </location>
</feature>
<reference evidence="9 10" key="1">
    <citation type="submission" date="2014-07" db="EMBL/GenBank/DDBJ databases">
        <title>Genomic and transcriptomic analysis on Apis cerana provide comprehensive insights into honey bee biology.</title>
        <authorList>
            <person name="Diao Q."/>
            <person name="Sun L."/>
            <person name="Zheng H."/>
            <person name="Zheng H."/>
            <person name="Xu S."/>
            <person name="Wang S."/>
            <person name="Zeng Z."/>
            <person name="Hu F."/>
            <person name="Su S."/>
            <person name="Wu J."/>
        </authorList>
    </citation>
    <scope>NUCLEOTIDE SEQUENCE [LARGE SCALE GENOMIC DNA]</scope>
    <source>
        <tissue evidence="9">Pupae without intestine</tissue>
    </source>
</reference>
<dbReference type="OrthoDB" id="2985014at2759"/>
<dbReference type="InterPro" id="IPR011701">
    <property type="entry name" value="MFS"/>
</dbReference>
<evidence type="ECO:0000256" key="2">
    <source>
        <dbReference type="ARBA" id="ARBA00022448"/>
    </source>
</evidence>
<feature type="transmembrane region" description="Helical" evidence="7">
    <location>
        <begin position="454"/>
        <end position="476"/>
    </location>
</feature>
<dbReference type="InterPro" id="IPR020846">
    <property type="entry name" value="MFS_dom"/>
</dbReference>
<keyword evidence="4" id="KW-0769">Symport</keyword>
<dbReference type="Proteomes" id="UP000242457">
    <property type="component" value="Unassembled WGS sequence"/>
</dbReference>
<evidence type="ECO:0000313" key="10">
    <source>
        <dbReference type="Proteomes" id="UP000242457"/>
    </source>
</evidence>
<protein>
    <submittedName>
        <fullName evidence="9">Vesicular glutamate transporter</fullName>
    </submittedName>
</protein>
<organism evidence="9 10">
    <name type="scientific">Apis cerana cerana</name>
    <name type="common">Oriental honeybee</name>
    <dbReference type="NCBI Taxonomy" id="94128"/>
    <lineage>
        <taxon>Eukaryota</taxon>
        <taxon>Metazoa</taxon>
        <taxon>Ecdysozoa</taxon>
        <taxon>Arthropoda</taxon>
        <taxon>Hexapoda</taxon>
        <taxon>Insecta</taxon>
        <taxon>Pterygota</taxon>
        <taxon>Neoptera</taxon>
        <taxon>Endopterygota</taxon>
        <taxon>Hymenoptera</taxon>
        <taxon>Apocrita</taxon>
        <taxon>Aculeata</taxon>
        <taxon>Apoidea</taxon>
        <taxon>Anthophila</taxon>
        <taxon>Apidae</taxon>
        <taxon>Apis</taxon>
    </lineage>
</organism>
<feature type="domain" description="Major facilitator superfamily (MFS) profile" evidence="8">
    <location>
        <begin position="65"/>
        <end position="553"/>
    </location>
</feature>
<evidence type="ECO:0000313" key="9">
    <source>
        <dbReference type="EMBL" id="PBC32725.1"/>
    </source>
</evidence>
<evidence type="ECO:0000256" key="1">
    <source>
        <dbReference type="ARBA" id="ARBA00004141"/>
    </source>
</evidence>
<dbReference type="Gene3D" id="1.20.1250.20">
    <property type="entry name" value="MFS general substrate transporter like domains"/>
    <property type="match status" value="2"/>
</dbReference>